<keyword evidence="3" id="KW-1185">Reference proteome</keyword>
<name>A0ABP0QTA7_9DINO</name>
<evidence type="ECO:0000256" key="1">
    <source>
        <dbReference type="SAM" id="MobiDB-lite"/>
    </source>
</evidence>
<gene>
    <name evidence="2" type="ORF">CCMP2556_LOCUS43854</name>
</gene>
<organism evidence="2 3">
    <name type="scientific">Durusdinium trenchii</name>
    <dbReference type="NCBI Taxonomy" id="1381693"/>
    <lineage>
        <taxon>Eukaryota</taxon>
        <taxon>Sar</taxon>
        <taxon>Alveolata</taxon>
        <taxon>Dinophyceae</taxon>
        <taxon>Suessiales</taxon>
        <taxon>Symbiodiniaceae</taxon>
        <taxon>Durusdinium</taxon>
    </lineage>
</organism>
<reference evidence="2 3" key="1">
    <citation type="submission" date="2024-02" db="EMBL/GenBank/DDBJ databases">
        <authorList>
            <person name="Chen Y."/>
            <person name="Shah S."/>
            <person name="Dougan E. K."/>
            <person name="Thang M."/>
            <person name="Chan C."/>
        </authorList>
    </citation>
    <scope>NUCLEOTIDE SEQUENCE [LARGE SCALE GENOMIC DNA]</scope>
</reference>
<dbReference type="Proteomes" id="UP001642484">
    <property type="component" value="Unassembled WGS sequence"/>
</dbReference>
<proteinExistence type="predicted"/>
<evidence type="ECO:0000313" key="3">
    <source>
        <dbReference type="Proteomes" id="UP001642484"/>
    </source>
</evidence>
<sequence>MSDVDGGMDTFFQSRKPVTPATETTKPKQRDPKGTAENGKDERENTRPKAKAKAESKRKPTKPSGNAREGNEWARQDEDQVKKYTAEMDEITGKWSSVMFQDTDAEFNTFWSEASKSLKFISASIKTKMKSCKRRKVDNPTAAFDEVDQQCTMLTSFAKEMALQSPSVSVLHTAFDIEKSGVELSATVWMKKAKVDLAEDLRYQKLDQIALFFQGNTEVINVLGRKTTPIPLEEFIDMTLEATSANEENADFQPISELKTDISRLLDEWKDKDHCSPEFFAAVQLILKEKISSIEVGDNAAKQTLLKKVCEPIGQLVAKAIDYHCRVELCGWLNLCMSRTVDKNDLPTIPVWSIGQLADNMHKLQKGDREFHLALTDFSAFVALTAEKATKASTNDLLPQIRSSLLAAMDVKEDDGDQNKARETKLREANDLIQRLQLLSATRNENESPEKRFAKTARTWHDMVNSVSQWGENSGVNQSAILENMSAPTTKKESQAFSAMKSWRAAASSGLTFTQLWDVIFHDDNLDATQSTELKGKIETIWNEMDTCLHANEMAMRLNLILFATKVDFLCKRLNDYLVESHKGVLHLGYPTEALTNETTDAYKKLSDNTTFGNAVEALSVACAKVPEVAEMCGINVLSGSNVADNLNKAKDCLLSSRTALVTSVLLKTMSSKSFSSASTLPANNAAVTRLKGTLKVPLDAISKHQLPVDKALMDQAKAFSQKQ</sequence>
<feature type="compositionally biased region" description="Basic and acidic residues" evidence="1">
    <location>
        <begin position="25"/>
        <end position="58"/>
    </location>
</feature>
<accession>A0ABP0QTA7</accession>
<feature type="compositionally biased region" description="Basic and acidic residues" evidence="1">
    <location>
        <begin position="69"/>
        <end position="79"/>
    </location>
</feature>
<evidence type="ECO:0000313" key="2">
    <source>
        <dbReference type="EMBL" id="CAK9091471.1"/>
    </source>
</evidence>
<dbReference type="EMBL" id="CAXAMN010024973">
    <property type="protein sequence ID" value="CAK9091471.1"/>
    <property type="molecule type" value="Genomic_DNA"/>
</dbReference>
<feature type="region of interest" description="Disordered" evidence="1">
    <location>
        <begin position="1"/>
        <end position="79"/>
    </location>
</feature>
<comment type="caution">
    <text evidence="2">The sequence shown here is derived from an EMBL/GenBank/DDBJ whole genome shotgun (WGS) entry which is preliminary data.</text>
</comment>
<protein>
    <submittedName>
        <fullName evidence="2">Uncharacterized protein</fullName>
    </submittedName>
</protein>